<protein>
    <recommendedName>
        <fullName evidence="4">Ankyrin repeat domain-containing protein 54</fullName>
    </recommendedName>
</protein>
<dbReference type="OrthoDB" id="496981at2759"/>
<dbReference type="EMBL" id="CADCXV010000720">
    <property type="protein sequence ID" value="CAB0033721.1"/>
    <property type="molecule type" value="Genomic_DNA"/>
</dbReference>
<evidence type="ECO:0000256" key="4">
    <source>
        <dbReference type="ARBA" id="ARBA00039237"/>
    </source>
</evidence>
<sequence length="470" mass="54324">MSLLKNNLQDHRDERGYTVFHRACADGDLETVELTVKQGVDVNDNRWKCSPLHIAAQYRHTNIVKLLLENGANPNQLDHEGSTPLHALARLNLRPCPSTYGFCEVRDPADEIIDMLVKKGANIEARNRHRDTPLQMAASRFDAELVEALLKRGASLESLDERKMFSQHFKPIELKDYPMTLNIVETMRLLQSAGYEMNMHTRLRMIKRWTRVRENDVVHLIPDGAEWKNECLAYKEMVYRIGIIQRFKFFITPEALDYSLKLVEKLKRIIPTQLAKYAIDKATVDACGSQVSKLDAIMITDDISLYKICQMSYEEGHEILKNVKNFVVPPFDDDEDHEHRPVKYIAKRHIANILIRPQLELLAADLYTTKHCSLNLPYVVCRKVAEKQTNEDVLRLCEQTEEKDLEKNDEKNDESPCSCILCRVEPAWNLFVFFMPMFLLAIYAMYVYPGYARVLSVPCYNDPCDLSHVS</sequence>
<keyword evidence="6" id="KW-1133">Transmembrane helix</keyword>
<proteinExistence type="predicted"/>
<feature type="repeat" description="ANK" evidence="5">
    <location>
        <begin position="15"/>
        <end position="43"/>
    </location>
</feature>
<evidence type="ECO:0000256" key="5">
    <source>
        <dbReference type="PROSITE-ProRule" id="PRU00023"/>
    </source>
</evidence>
<dbReference type="AlphaFoldDB" id="A0A6H5IG60"/>
<dbReference type="Pfam" id="PF12796">
    <property type="entry name" value="Ank_2"/>
    <property type="match status" value="1"/>
</dbReference>
<name>A0A6H5IG60_9HYME</name>
<dbReference type="PROSITE" id="PS50297">
    <property type="entry name" value="ANK_REP_REGION"/>
    <property type="match status" value="3"/>
</dbReference>
<keyword evidence="6" id="KW-0812">Transmembrane</keyword>
<dbReference type="PANTHER" id="PTHR24197">
    <property type="entry name" value="ANKYRIN REPEAT DOMAIN-CONTAINING PROTEIN 61"/>
    <property type="match status" value="1"/>
</dbReference>
<dbReference type="InterPro" id="IPR002110">
    <property type="entry name" value="Ankyrin_rpt"/>
</dbReference>
<evidence type="ECO:0000313" key="8">
    <source>
        <dbReference type="Proteomes" id="UP000479190"/>
    </source>
</evidence>
<dbReference type="PANTHER" id="PTHR24197:SF44">
    <property type="entry name" value="ANKYRIN REPEAT DOMAIN-CONTAINING PROTEIN 54"/>
    <property type="match status" value="1"/>
</dbReference>
<evidence type="ECO:0000256" key="2">
    <source>
        <dbReference type="ARBA" id="ARBA00023043"/>
    </source>
</evidence>
<dbReference type="InterPro" id="IPR036770">
    <property type="entry name" value="Ankyrin_rpt-contain_sf"/>
</dbReference>
<reference evidence="7 8" key="1">
    <citation type="submission" date="2020-02" db="EMBL/GenBank/DDBJ databases">
        <authorList>
            <person name="Ferguson B K."/>
        </authorList>
    </citation>
    <scope>NUCLEOTIDE SEQUENCE [LARGE SCALE GENOMIC DNA]</scope>
</reference>
<feature type="repeat" description="ANK" evidence="5">
    <location>
        <begin position="129"/>
        <end position="161"/>
    </location>
</feature>
<dbReference type="SMART" id="SM00248">
    <property type="entry name" value="ANK"/>
    <property type="match status" value="4"/>
</dbReference>
<gene>
    <name evidence="7" type="ORF">TBRA_LOCUS5619</name>
</gene>
<evidence type="ECO:0000313" key="7">
    <source>
        <dbReference type="EMBL" id="CAB0033721.1"/>
    </source>
</evidence>
<keyword evidence="2 5" id="KW-0040">ANK repeat</keyword>
<keyword evidence="8" id="KW-1185">Reference proteome</keyword>
<keyword evidence="1" id="KW-0677">Repeat</keyword>
<evidence type="ECO:0000256" key="3">
    <source>
        <dbReference type="ARBA" id="ARBA00037385"/>
    </source>
</evidence>
<comment type="function">
    <text evidence="3">Plays an important role in regulating intracellular signaling events associated with erythroid terminal differentiation.</text>
</comment>
<feature type="repeat" description="ANK" evidence="5">
    <location>
        <begin position="50"/>
        <end position="79"/>
    </location>
</feature>
<dbReference type="Pfam" id="PF00023">
    <property type="entry name" value="Ank"/>
    <property type="match status" value="1"/>
</dbReference>
<dbReference type="Gene3D" id="1.25.40.20">
    <property type="entry name" value="Ankyrin repeat-containing domain"/>
    <property type="match status" value="1"/>
</dbReference>
<feature type="transmembrane region" description="Helical" evidence="6">
    <location>
        <begin position="427"/>
        <end position="448"/>
    </location>
</feature>
<dbReference type="PROSITE" id="PS50088">
    <property type="entry name" value="ANK_REPEAT"/>
    <property type="match status" value="3"/>
</dbReference>
<dbReference type="SUPFAM" id="SSF48403">
    <property type="entry name" value="Ankyrin repeat"/>
    <property type="match status" value="1"/>
</dbReference>
<organism evidence="7 8">
    <name type="scientific">Trichogramma brassicae</name>
    <dbReference type="NCBI Taxonomy" id="86971"/>
    <lineage>
        <taxon>Eukaryota</taxon>
        <taxon>Metazoa</taxon>
        <taxon>Ecdysozoa</taxon>
        <taxon>Arthropoda</taxon>
        <taxon>Hexapoda</taxon>
        <taxon>Insecta</taxon>
        <taxon>Pterygota</taxon>
        <taxon>Neoptera</taxon>
        <taxon>Endopterygota</taxon>
        <taxon>Hymenoptera</taxon>
        <taxon>Apocrita</taxon>
        <taxon>Proctotrupomorpha</taxon>
        <taxon>Chalcidoidea</taxon>
        <taxon>Trichogrammatidae</taxon>
        <taxon>Trichogramma</taxon>
    </lineage>
</organism>
<accession>A0A6H5IG60</accession>
<keyword evidence="6" id="KW-0472">Membrane</keyword>
<evidence type="ECO:0000256" key="1">
    <source>
        <dbReference type="ARBA" id="ARBA00022737"/>
    </source>
</evidence>
<dbReference type="Proteomes" id="UP000479190">
    <property type="component" value="Unassembled WGS sequence"/>
</dbReference>
<evidence type="ECO:0000256" key="6">
    <source>
        <dbReference type="SAM" id="Phobius"/>
    </source>
</evidence>